<accession>A0A0D5CLM3</accession>
<reference evidence="6 7" key="1">
    <citation type="journal article" date="2015" name="Genome Announc.">
        <title>Complete Genome Sequence of Clavibacter michiganensis subsp. insidiosus R1-1 Using PacBio Single-Molecule Real-Time Technology.</title>
        <authorList>
            <person name="Lu Y."/>
            <person name="Samac D.A."/>
            <person name="Glazebrook J."/>
            <person name="Ishimaru C.A."/>
        </authorList>
    </citation>
    <scope>NUCLEOTIDE SEQUENCE [LARGE SCALE GENOMIC DNA]</scope>
    <source>
        <strain evidence="6 7">R1-1</strain>
    </source>
</reference>
<keyword evidence="4" id="KW-0547">Nucleotide-binding</keyword>
<proteinExistence type="inferred from homology"/>
<dbReference type="EC" id="2.4.2.52" evidence="2"/>
<evidence type="ECO:0000313" key="6">
    <source>
        <dbReference type="EMBL" id="AJW80538.1"/>
    </source>
</evidence>
<evidence type="ECO:0000256" key="4">
    <source>
        <dbReference type="ARBA" id="ARBA00022741"/>
    </source>
</evidence>
<dbReference type="NCBIfam" id="TIGR03132">
    <property type="entry name" value="malonate_mdcB"/>
    <property type="match status" value="1"/>
</dbReference>
<dbReference type="PANTHER" id="PTHR30201">
    <property type="entry name" value="TRIPHOSPHORIBOSYL-DEPHOSPHO-COA SYNTHASE"/>
    <property type="match status" value="1"/>
</dbReference>
<evidence type="ECO:0000256" key="3">
    <source>
        <dbReference type="ARBA" id="ARBA00022679"/>
    </source>
</evidence>
<dbReference type="Proteomes" id="UP000032604">
    <property type="component" value="Chromosome"/>
</dbReference>
<dbReference type="OrthoDB" id="114886at2"/>
<protein>
    <recommendedName>
        <fullName evidence="2">triphosphoribosyl-dephospho-CoA synthase</fullName>
        <ecNumber evidence="2">2.4.2.52</ecNumber>
    </recommendedName>
</protein>
<dbReference type="GO" id="GO:0005524">
    <property type="term" value="F:ATP binding"/>
    <property type="evidence" value="ECO:0007669"/>
    <property type="project" value="UniProtKB-KW"/>
</dbReference>
<dbReference type="RefSeq" id="WP_045530458.1">
    <property type="nucleotide sequence ID" value="NZ_CP021034.1"/>
</dbReference>
<dbReference type="Pfam" id="PF01874">
    <property type="entry name" value="CitG"/>
    <property type="match status" value="1"/>
</dbReference>
<dbReference type="GO" id="GO:0046917">
    <property type="term" value="F:triphosphoribosyl-dephospho-CoA synthase activity"/>
    <property type="evidence" value="ECO:0007669"/>
    <property type="project" value="UniProtKB-EC"/>
</dbReference>
<evidence type="ECO:0000256" key="1">
    <source>
        <dbReference type="ARBA" id="ARBA00001210"/>
    </source>
</evidence>
<dbReference type="NCBIfam" id="NF002315">
    <property type="entry name" value="PRK01237.1"/>
    <property type="match status" value="1"/>
</dbReference>
<dbReference type="HOGENOM" id="CLU_056179_0_0_11"/>
<dbReference type="KEGG" id="cmh:VO01_11130"/>
<gene>
    <name evidence="6" type="ORF">VO01_11130</name>
</gene>
<name>A0A0D5CLM3_9MICO</name>
<keyword evidence="5" id="KW-0067">ATP-binding</keyword>
<dbReference type="AlphaFoldDB" id="A0A0D5CLM3"/>
<dbReference type="InterPro" id="IPR017555">
    <property type="entry name" value="TriPribosyl-deP-CoA_syn"/>
</dbReference>
<sequence length="303" mass="30447">MIDVRPASAAGAAAAGAAATRRRVDELADHAVAALTAEATLTPKPGLVDLRGPGAHDDMDVETLIRSAESLRGTFRELAAAGVGSRPGPDLRERLAEIGRRGEAAMMAATGGVNTHRGAIWALGLVVAAAAADPTGTPGDLVASAAATALHPDRRAPQPTTPGSLVRARYRVPGAVGEAQAGFPHAILGLDTMRARLAAGAPPTEAHLDALLAIVAVLDDTCLLHRGGVHGLRAAQVGASRALDLGGASTAAGALALARLDAQLTGSRLSPGGSADLLALALLLHALESAPLDTSHPILRKDT</sequence>
<dbReference type="HAMAP" id="MF_01883">
    <property type="entry name" value="MdcB"/>
    <property type="match status" value="1"/>
</dbReference>
<evidence type="ECO:0000313" key="7">
    <source>
        <dbReference type="Proteomes" id="UP000032604"/>
    </source>
</evidence>
<dbReference type="EMBL" id="CP011043">
    <property type="protein sequence ID" value="AJW80538.1"/>
    <property type="molecule type" value="Genomic_DNA"/>
</dbReference>
<dbReference type="InterPro" id="IPR002736">
    <property type="entry name" value="CitG"/>
</dbReference>
<dbReference type="PANTHER" id="PTHR30201:SF2">
    <property type="entry name" value="2-(5''-TRIPHOSPHORIBOSYL)-3'-DEPHOSPHOCOENZYME-A SYNTHASE"/>
    <property type="match status" value="1"/>
</dbReference>
<dbReference type="GO" id="GO:0051191">
    <property type="term" value="P:prosthetic group biosynthetic process"/>
    <property type="evidence" value="ECO:0007669"/>
    <property type="project" value="TreeGrafter"/>
</dbReference>
<organism evidence="6 7">
    <name type="scientific">Clavibacter michiganensis subsp. insidiosus</name>
    <dbReference type="NCBI Taxonomy" id="33014"/>
    <lineage>
        <taxon>Bacteria</taxon>
        <taxon>Bacillati</taxon>
        <taxon>Actinomycetota</taxon>
        <taxon>Actinomycetes</taxon>
        <taxon>Micrococcales</taxon>
        <taxon>Microbacteriaceae</taxon>
        <taxon>Clavibacter</taxon>
    </lineage>
</organism>
<keyword evidence="3" id="KW-0808">Transferase</keyword>
<comment type="catalytic activity">
    <reaction evidence="1">
        <text>3'-dephospho-CoA + ATP = 2'-(5''-triphospho-alpha-D-ribosyl)-3'-dephospho-CoA + adenine</text>
        <dbReference type="Rhea" id="RHEA:15117"/>
        <dbReference type="ChEBI" id="CHEBI:16708"/>
        <dbReference type="ChEBI" id="CHEBI:30616"/>
        <dbReference type="ChEBI" id="CHEBI:57328"/>
        <dbReference type="ChEBI" id="CHEBI:61378"/>
        <dbReference type="EC" id="2.4.2.52"/>
    </reaction>
</comment>
<evidence type="ECO:0000256" key="5">
    <source>
        <dbReference type="ARBA" id="ARBA00022840"/>
    </source>
</evidence>
<dbReference type="PATRIC" id="fig|33014.5.peg.2302"/>
<dbReference type="Gene3D" id="1.10.4200.10">
    <property type="entry name" value="Triphosphoribosyl-dephospho-CoA protein"/>
    <property type="match status" value="2"/>
</dbReference>
<evidence type="ECO:0000256" key="2">
    <source>
        <dbReference type="ARBA" id="ARBA00012074"/>
    </source>
</evidence>